<protein>
    <submittedName>
        <fullName evidence="2">NAD dependent epimerase/dehydratase family protein</fullName>
    </submittedName>
</protein>
<feature type="domain" description="NAD-dependent epimerase/dehydratase" evidence="1">
    <location>
        <begin position="85"/>
        <end position="213"/>
    </location>
</feature>
<dbReference type="PANTHER" id="PTHR43245">
    <property type="entry name" value="BIFUNCTIONAL POLYMYXIN RESISTANCE PROTEIN ARNA"/>
    <property type="match status" value="1"/>
</dbReference>
<accession>A0A399ECZ7</accession>
<keyword evidence="3" id="KW-1185">Reference proteome</keyword>
<reference evidence="2 3" key="1">
    <citation type="submission" date="2018-08" db="EMBL/GenBank/DDBJ databases">
        <title>Meiothermus terrae DSM 26712 genome sequencing project.</title>
        <authorList>
            <person name="Da Costa M.S."/>
            <person name="Albuquerque L."/>
            <person name="Raposo P."/>
            <person name="Froufe H.J.C."/>
            <person name="Barroso C.S."/>
            <person name="Egas C."/>
        </authorList>
    </citation>
    <scope>NUCLEOTIDE SEQUENCE [LARGE SCALE GENOMIC DNA]</scope>
    <source>
        <strain evidence="2 3">DSM 26712</strain>
    </source>
</reference>
<dbReference type="Gene3D" id="3.40.50.720">
    <property type="entry name" value="NAD(P)-binding Rossmann-like Domain"/>
    <property type="match status" value="1"/>
</dbReference>
<dbReference type="RefSeq" id="WP_119315634.1">
    <property type="nucleotide sequence ID" value="NZ_QXDL01000118.1"/>
</dbReference>
<dbReference type="PANTHER" id="PTHR43245:SF13">
    <property type="entry name" value="UDP-D-APIOSE_UDP-D-XYLOSE SYNTHASE 2"/>
    <property type="match status" value="1"/>
</dbReference>
<dbReference type="EMBL" id="QXDL01000118">
    <property type="protein sequence ID" value="RIH82514.1"/>
    <property type="molecule type" value="Genomic_DNA"/>
</dbReference>
<sequence>MNILVLGGGQFVGRYIVEAALERDDAVSTFSRGKTNPHLFPRAHKLIGDRRAGELGALEQGTWDAVIDVNGYFPREVRQSTSLLKGRVGRYLFISTVSVYADPSRTGEDGPVQQVENPETEEMTPQAYGGLKAVCEDVVREAYGEQATVVRPHLVVGPHDHTGRFSYWPWRAAQGGEMLFPAPPEDAMQFIDARDLAAFVLHLLEQNTPGTYNGARPHFTLAELQSALAQATGNAFEPVWVDAGFLQQQGVRPWADLPAWIPGDGLSRTPTGRSQQAGLKYRSVLETVRDTLAWLKSLPEVKVAGISREREAELLEAWKARGAIADS</sequence>
<dbReference type="InterPro" id="IPR036291">
    <property type="entry name" value="NAD(P)-bd_dom_sf"/>
</dbReference>
<dbReference type="Proteomes" id="UP000265715">
    <property type="component" value="Unassembled WGS sequence"/>
</dbReference>
<dbReference type="InterPro" id="IPR050177">
    <property type="entry name" value="Lipid_A_modif_metabolic_enz"/>
</dbReference>
<proteinExistence type="predicted"/>
<name>A0A399ECZ7_9DEIN</name>
<dbReference type="OrthoDB" id="9809586at2"/>
<dbReference type="InterPro" id="IPR001509">
    <property type="entry name" value="Epimerase_deHydtase"/>
</dbReference>
<gene>
    <name evidence="2" type="ORF">Mterra_02630</name>
</gene>
<dbReference type="Pfam" id="PF01370">
    <property type="entry name" value="Epimerase"/>
    <property type="match status" value="1"/>
</dbReference>
<comment type="caution">
    <text evidence="2">The sequence shown here is derived from an EMBL/GenBank/DDBJ whole genome shotgun (WGS) entry which is preliminary data.</text>
</comment>
<evidence type="ECO:0000313" key="3">
    <source>
        <dbReference type="Proteomes" id="UP000265715"/>
    </source>
</evidence>
<evidence type="ECO:0000259" key="1">
    <source>
        <dbReference type="Pfam" id="PF01370"/>
    </source>
</evidence>
<organism evidence="2 3">
    <name type="scientific">Calidithermus terrae</name>
    <dbReference type="NCBI Taxonomy" id="1408545"/>
    <lineage>
        <taxon>Bacteria</taxon>
        <taxon>Thermotogati</taxon>
        <taxon>Deinococcota</taxon>
        <taxon>Deinococci</taxon>
        <taxon>Thermales</taxon>
        <taxon>Thermaceae</taxon>
        <taxon>Calidithermus</taxon>
    </lineage>
</organism>
<dbReference type="SUPFAM" id="SSF51735">
    <property type="entry name" value="NAD(P)-binding Rossmann-fold domains"/>
    <property type="match status" value="1"/>
</dbReference>
<dbReference type="AlphaFoldDB" id="A0A399ECZ7"/>
<evidence type="ECO:0000313" key="2">
    <source>
        <dbReference type="EMBL" id="RIH82514.1"/>
    </source>
</evidence>